<protein>
    <submittedName>
        <fullName evidence="2">Uncharacterized protein</fullName>
    </submittedName>
</protein>
<keyword evidence="3" id="KW-1185">Reference proteome</keyword>
<dbReference type="Proteomes" id="UP000811619">
    <property type="component" value="Unassembled WGS sequence"/>
</dbReference>
<accession>A0A8K0NG23</accession>
<feature type="compositionally biased region" description="Low complexity" evidence="1">
    <location>
        <begin position="19"/>
        <end position="30"/>
    </location>
</feature>
<comment type="caution">
    <text evidence="2">The sequence shown here is derived from an EMBL/GenBank/DDBJ whole genome shotgun (WGS) entry which is preliminary data.</text>
</comment>
<feature type="compositionally biased region" description="Low complexity" evidence="1">
    <location>
        <begin position="40"/>
        <end position="52"/>
    </location>
</feature>
<proteinExistence type="predicted"/>
<evidence type="ECO:0000313" key="3">
    <source>
        <dbReference type="Proteomes" id="UP000811619"/>
    </source>
</evidence>
<evidence type="ECO:0000313" key="2">
    <source>
        <dbReference type="EMBL" id="KAG5921255.1"/>
    </source>
</evidence>
<feature type="compositionally biased region" description="Basic and acidic residues" evidence="1">
    <location>
        <begin position="72"/>
        <end position="82"/>
    </location>
</feature>
<gene>
    <name evidence="2" type="ORF">E4U42_005924</name>
</gene>
<feature type="region of interest" description="Disordered" evidence="1">
    <location>
        <begin position="1"/>
        <end position="82"/>
    </location>
</feature>
<sequence>MLLERGSAGREVDEDGSSARRGASWTAATAGRRRGGGSGESSKSASQTSQEAIRVGSVGVPATSGGASAGEGGRDDESAYME</sequence>
<reference evidence="2" key="1">
    <citation type="journal article" date="2020" name="bioRxiv">
        <title>Whole genome comparisons of ergot fungi reveals the divergence and evolution of species within the genus Claviceps are the result of varying mechanisms driving genome evolution and host range expansion.</title>
        <authorList>
            <person name="Wyka S.A."/>
            <person name="Mondo S.J."/>
            <person name="Liu M."/>
            <person name="Dettman J."/>
            <person name="Nalam V."/>
            <person name="Broders K.D."/>
        </authorList>
    </citation>
    <scope>NUCLEOTIDE SEQUENCE</scope>
    <source>
        <strain evidence="2">CCC 489</strain>
    </source>
</reference>
<evidence type="ECO:0000256" key="1">
    <source>
        <dbReference type="SAM" id="MobiDB-lite"/>
    </source>
</evidence>
<dbReference type="AlphaFoldDB" id="A0A8K0NG23"/>
<organism evidence="2 3">
    <name type="scientific">Claviceps africana</name>
    <dbReference type="NCBI Taxonomy" id="83212"/>
    <lineage>
        <taxon>Eukaryota</taxon>
        <taxon>Fungi</taxon>
        <taxon>Dikarya</taxon>
        <taxon>Ascomycota</taxon>
        <taxon>Pezizomycotina</taxon>
        <taxon>Sordariomycetes</taxon>
        <taxon>Hypocreomycetidae</taxon>
        <taxon>Hypocreales</taxon>
        <taxon>Clavicipitaceae</taxon>
        <taxon>Claviceps</taxon>
    </lineage>
</organism>
<dbReference type="EMBL" id="SRPY01000571">
    <property type="protein sequence ID" value="KAG5921255.1"/>
    <property type="molecule type" value="Genomic_DNA"/>
</dbReference>
<name>A0A8K0NG23_9HYPO</name>